<dbReference type="PANTHER" id="PTHR12526">
    <property type="entry name" value="GLYCOSYLTRANSFERASE"/>
    <property type="match status" value="1"/>
</dbReference>
<protein>
    <submittedName>
        <fullName evidence="4">Poly(Glycerol-phosphate) alpha-glucosyltransferase</fullName>
    </submittedName>
</protein>
<dbReference type="InterPro" id="IPR001296">
    <property type="entry name" value="Glyco_trans_1"/>
</dbReference>
<dbReference type="GO" id="GO:0016757">
    <property type="term" value="F:glycosyltransferase activity"/>
    <property type="evidence" value="ECO:0007669"/>
    <property type="project" value="UniProtKB-KW"/>
</dbReference>
<name>A0A2J6NKR3_9LACO</name>
<accession>A0A2J6NKR3</accession>
<dbReference type="EMBL" id="PNFV01000013">
    <property type="protein sequence ID" value="PMB81939.1"/>
    <property type="molecule type" value="Genomic_DNA"/>
</dbReference>
<proteinExistence type="predicted"/>
<evidence type="ECO:0000259" key="3">
    <source>
        <dbReference type="Pfam" id="PF00534"/>
    </source>
</evidence>
<dbReference type="AlphaFoldDB" id="A0A2J6NKR3"/>
<dbReference type="PANTHER" id="PTHR12526:SF629">
    <property type="entry name" value="TEICHURONIC ACID BIOSYNTHESIS GLYCOSYLTRANSFERASE TUAH-RELATED"/>
    <property type="match status" value="1"/>
</dbReference>
<evidence type="ECO:0000313" key="4">
    <source>
        <dbReference type="EMBL" id="PMB81939.1"/>
    </source>
</evidence>
<dbReference type="Proteomes" id="UP000239920">
    <property type="component" value="Unassembled WGS sequence"/>
</dbReference>
<organism evidence="4 5">
    <name type="scientific">Limosilactobacillus pontis</name>
    <dbReference type="NCBI Taxonomy" id="35787"/>
    <lineage>
        <taxon>Bacteria</taxon>
        <taxon>Bacillati</taxon>
        <taxon>Bacillota</taxon>
        <taxon>Bacilli</taxon>
        <taxon>Lactobacillales</taxon>
        <taxon>Lactobacillaceae</taxon>
        <taxon>Limosilactobacillus</taxon>
    </lineage>
</organism>
<dbReference type="OrthoDB" id="570545at2"/>
<keyword evidence="2 4" id="KW-0808">Transferase</keyword>
<reference evidence="4 5" key="1">
    <citation type="submission" date="2017-09" db="EMBL/GenBank/DDBJ databases">
        <title>Bacterial strain isolated from the female urinary microbiota.</title>
        <authorList>
            <person name="Thomas-White K."/>
            <person name="Kumar N."/>
            <person name="Forster S."/>
            <person name="Putonti C."/>
            <person name="Lawley T."/>
            <person name="Wolfe A.J."/>
        </authorList>
    </citation>
    <scope>NUCLEOTIDE SEQUENCE [LARGE SCALE GENOMIC DNA]</scope>
    <source>
        <strain evidence="4 5">UMB0683</strain>
    </source>
</reference>
<evidence type="ECO:0000256" key="2">
    <source>
        <dbReference type="ARBA" id="ARBA00022679"/>
    </source>
</evidence>
<comment type="caution">
    <text evidence="4">The sequence shown here is derived from an EMBL/GenBank/DDBJ whole genome shotgun (WGS) entry which is preliminary data.</text>
</comment>
<gene>
    <name evidence="4" type="ORF">CK797_08400</name>
</gene>
<dbReference type="Gene3D" id="3.40.50.2000">
    <property type="entry name" value="Glycogen Phosphorylase B"/>
    <property type="match status" value="3"/>
</dbReference>
<dbReference type="Pfam" id="PF00534">
    <property type="entry name" value="Glycos_transf_1"/>
    <property type="match status" value="1"/>
</dbReference>
<feature type="domain" description="Glycosyl transferase family 1" evidence="3">
    <location>
        <begin position="312"/>
        <end position="474"/>
    </location>
</feature>
<dbReference type="RefSeq" id="WP_104689294.1">
    <property type="nucleotide sequence ID" value="NZ_JBKTHY010000013.1"/>
</dbReference>
<evidence type="ECO:0000256" key="1">
    <source>
        <dbReference type="ARBA" id="ARBA00022676"/>
    </source>
</evidence>
<evidence type="ECO:0000313" key="5">
    <source>
        <dbReference type="Proteomes" id="UP000239920"/>
    </source>
</evidence>
<keyword evidence="1" id="KW-0328">Glycosyltransferase</keyword>
<sequence>MSYFITSREDLLTSAIELAQVKRMHIFDSLKIDSQIVTLQYNWAHSQVEKKLGVTNRVVNLFQYFQQLPYHYTNDDQSLIDRLLNQPGYQVAGLVASRDGKQRIIAHLNGQHLYYVDYRDRFGFTDRRDFYDNGCLTYTEFFEDRSRVVTRQYYDGQGHPKIIYHYRGGEGNTPVLCLIQLFDQGNWWTFDNEAELRAYFLDGLAKADPQAVFISDRSDYTMKEFALMHEVLPRYQVFHSAFTEDGRPNGKLFTVYEPIKQALQDDHLTGLISSTQQESADAGKRFATPASYAIPVTYIPDKLLQKKIPFDQRKPGQLIAVARLTNVKRLDHLINTVILLRKKHPAVDLKIYGYDDEWNNYATSHALKKLVRDKQAGDYIHFCGYQHDLTTVYETAQVEVLTSSYEGFAMALLEAQGHGCPAVSYNINYGPNEIIEDQVSGRLLPAGDVHALYTVLDDLLSHPEILKSYANHAQSAAAKYSFENVAKKWHNFIAAEASRGNQRMASYL</sequence>
<dbReference type="SUPFAM" id="SSF53756">
    <property type="entry name" value="UDP-Glycosyltransferase/glycogen phosphorylase"/>
    <property type="match status" value="1"/>
</dbReference>